<accession>A0A0A9SV03</accession>
<name>A0A0A9SV03_ARUDO</name>
<proteinExistence type="predicted"/>
<dbReference type="EMBL" id="GBRH01247065">
    <property type="protein sequence ID" value="JAD50830.1"/>
    <property type="molecule type" value="Transcribed_RNA"/>
</dbReference>
<sequence>MVHELYVATITRAYIVKVAPVYFCTEKAIYLKDQWLNFSFHSRSGSETSSSGSSKASISAKYALYFFTNSSGNLCVLDEGRFFLAS</sequence>
<dbReference type="AlphaFoldDB" id="A0A0A9SV03"/>
<organism evidence="1">
    <name type="scientific">Arundo donax</name>
    <name type="common">Giant reed</name>
    <name type="synonym">Donax arundinaceus</name>
    <dbReference type="NCBI Taxonomy" id="35708"/>
    <lineage>
        <taxon>Eukaryota</taxon>
        <taxon>Viridiplantae</taxon>
        <taxon>Streptophyta</taxon>
        <taxon>Embryophyta</taxon>
        <taxon>Tracheophyta</taxon>
        <taxon>Spermatophyta</taxon>
        <taxon>Magnoliopsida</taxon>
        <taxon>Liliopsida</taxon>
        <taxon>Poales</taxon>
        <taxon>Poaceae</taxon>
        <taxon>PACMAD clade</taxon>
        <taxon>Arundinoideae</taxon>
        <taxon>Arundineae</taxon>
        <taxon>Arundo</taxon>
    </lineage>
</organism>
<reference evidence="1" key="2">
    <citation type="journal article" date="2015" name="Data Brief">
        <title>Shoot transcriptome of the giant reed, Arundo donax.</title>
        <authorList>
            <person name="Barrero R.A."/>
            <person name="Guerrero F.D."/>
            <person name="Moolhuijzen P."/>
            <person name="Goolsby J.A."/>
            <person name="Tidwell J."/>
            <person name="Bellgard S.E."/>
            <person name="Bellgard M.I."/>
        </authorList>
    </citation>
    <scope>NUCLEOTIDE SEQUENCE</scope>
    <source>
        <tissue evidence="1">Shoot tissue taken approximately 20 cm above the soil surface</tissue>
    </source>
</reference>
<evidence type="ECO:0000313" key="1">
    <source>
        <dbReference type="EMBL" id="JAD50830.1"/>
    </source>
</evidence>
<protein>
    <submittedName>
        <fullName evidence="1">Uncharacterized protein</fullName>
    </submittedName>
</protein>
<reference evidence="1" key="1">
    <citation type="submission" date="2014-09" db="EMBL/GenBank/DDBJ databases">
        <authorList>
            <person name="Magalhaes I.L.F."/>
            <person name="Oliveira U."/>
            <person name="Santos F.R."/>
            <person name="Vidigal T.H.D.A."/>
            <person name="Brescovit A.D."/>
            <person name="Santos A.J."/>
        </authorList>
    </citation>
    <scope>NUCLEOTIDE SEQUENCE</scope>
    <source>
        <tissue evidence="1">Shoot tissue taken approximately 20 cm above the soil surface</tissue>
    </source>
</reference>